<proteinExistence type="predicted"/>
<evidence type="ECO:0000256" key="5">
    <source>
        <dbReference type="ARBA" id="ARBA00023136"/>
    </source>
</evidence>
<keyword evidence="9" id="KW-1185">Reference proteome</keyword>
<keyword evidence="5" id="KW-0472">Membrane</keyword>
<evidence type="ECO:0000256" key="6">
    <source>
        <dbReference type="SAM" id="SignalP"/>
    </source>
</evidence>
<keyword evidence="4" id="KW-1133">Transmembrane helix</keyword>
<feature type="signal peptide" evidence="6">
    <location>
        <begin position="1"/>
        <end position="23"/>
    </location>
</feature>
<dbReference type="Proteomes" id="UP001163823">
    <property type="component" value="Chromosome 3"/>
</dbReference>
<organism evidence="8 9">
    <name type="scientific">Quillaja saponaria</name>
    <name type="common">Soap bark tree</name>
    <dbReference type="NCBI Taxonomy" id="32244"/>
    <lineage>
        <taxon>Eukaryota</taxon>
        <taxon>Viridiplantae</taxon>
        <taxon>Streptophyta</taxon>
        <taxon>Embryophyta</taxon>
        <taxon>Tracheophyta</taxon>
        <taxon>Spermatophyta</taxon>
        <taxon>Magnoliopsida</taxon>
        <taxon>eudicotyledons</taxon>
        <taxon>Gunneridae</taxon>
        <taxon>Pentapetalae</taxon>
        <taxon>rosids</taxon>
        <taxon>fabids</taxon>
        <taxon>Fabales</taxon>
        <taxon>Quillajaceae</taxon>
        <taxon>Quillaja</taxon>
    </lineage>
</organism>
<evidence type="ECO:0000259" key="7">
    <source>
        <dbReference type="Pfam" id="PF12819"/>
    </source>
</evidence>
<evidence type="ECO:0000256" key="4">
    <source>
        <dbReference type="ARBA" id="ARBA00022989"/>
    </source>
</evidence>
<gene>
    <name evidence="8" type="ORF">O6P43_005255</name>
</gene>
<dbReference type="AlphaFoldDB" id="A0AAD7Q5Q1"/>
<dbReference type="GO" id="GO:0016301">
    <property type="term" value="F:kinase activity"/>
    <property type="evidence" value="ECO:0007669"/>
    <property type="project" value="UniProtKB-KW"/>
</dbReference>
<keyword evidence="2" id="KW-0812">Transmembrane</keyword>
<comment type="caution">
    <text evidence="8">The sequence shown here is derived from an EMBL/GenBank/DDBJ whole genome shotgun (WGS) entry which is preliminary data.</text>
</comment>
<dbReference type="EMBL" id="JARAOO010000003">
    <property type="protein sequence ID" value="KAJ7975315.1"/>
    <property type="molecule type" value="Genomic_DNA"/>
</dbReference>
<accession>A0AAD7Q5Q1</accession>
<dbReference type="PANTHER" id="PTHR45631:SF44">
    <property type="entry name" value="CARBOHYDRATE-BINDING PROTEIN OF THE ER PROTEIN"/>
    <property type="match status" value="1"/>
</dbReference>
<feature type="chain" id="PRO_5042005410" evidence="6">
    <location>
        <begin position="24"/>
        <end position="257"/>
    </location>
</feature>
<keyword evidence="3 6" id="KW-0732">Signal</keyword>
<keyword evidence="8" id="KW-0808">Transferase</keyword>
<evidence type="ECO:0000313" key="8">
    <source>
        <dbReference type="EMBL" id="KAJ7975315.1"/>
    </source>
</evidence>
<sequence>MSTHIMLFLVSLVLVSILHHSLAAFVSIDCGSSVPIIDEFGVKWTADEAYVQTGEYQTVEYSSTVPSYMSETVMSSLRVFPNLKKNCYSISVNVGEKILVQASFIYGNYDGKQAPPTFELQYDVNFWATVNTSKLSGVYPEAIYITKENTTSICLALTFPNQSPFISAVELRSLDFNMYSRVDENLALIFSNRVAAGAKQTIRYPDDIYDRIWTPEVGFGSLSESMESVATSIDTTTTEDMPPLAVLLNAVGTTGRA</sequence>
<dbReference type="Pfam" id="PF12819">
    <property type="entry name" value="Malectin_like"/>
    <property type="match status" value="1"/>
</dbReference>
<dbReference type="GO" id="GO:0016020">
    <property type="term" value="C:membrane"/>
    <property type="evidence" value="ECO:0007669"/>
    <property type="project" value="UniProtKB-SubCell"/>
</dbReference>
<evidence type="ECO:0000313" key="9">
    <source>
        <dbReference type="Proteomes" id="UP001163823"/>
    </source>
</evidence>
<evidence type="ECO:0000256" key="3">
    <source>
        <dbReference type="ARBA" id="ARBA00022729"/>
    </source>
</evidence>
<feature type="domain" description="Malectin-like" evidence="7">
    <location>
        <begin position="28"/>
        <end position="254"/>
    </location>
</feature>
<comment type="subcellular location">
    <subcellularLocation>
        <location evidence="1">Membrane</location>
        <topology evidence="1">Single-pass membrane protein</topology>
    </subcellularLocation>
</comment>
<keyword evidence="8" id="KW-0418">Kinase</keyword>
<protein>
    <submittedName>
        <fullName evidence="8">Leucine-rich repeat protein kinase family protein</fullName>
    </submittedName>
</protein>
<reference evidence="8" key="1">
    <citation type="journal article" date="2023" name="Science">
        <title>Elucidation of the pathway for biosynthesis of saponin adjuvants from the soapbark tree.</title>
        <authorList>
            <person name="Reed J."/>
            <person name="Orme A."/>
            <person name="El-Demerdash A."/>
            <person name="Owen C."/>
            <person name="Martin L.B.B."/>
            <person name="Misra R.C."/>
            <person name="Kikuchi S."/>
            <person name="Rejzek M."/>
            <person name="Martin A.C."/>
            <person name="Harkess A."/>
            <person name="Leebens-Mack J."/>
            <person name="Louveau T."/>
            <person name="Stephenson M.J."/>
            <person name="Osbourn A."/>
        </authorList>
    </citation>
    <scope>NUCLEOTIDE SEQUENCE</scope>
    <source>
        <strain evidence="8">S10</strain>
    </source>
</reference>
<name>A0AAD7Q5Q1_QUISA</name>
<dbReference type="InterPro" id="IPR024788">
    <property type="entry name" value="Malectin-like_Carb-bd_dom"/>
</dbReference>
<evidence type="ECO:0000256" key="1">
    <source>
        <dbReference type="ARBA" id="ARBA00004167"/>
    </source>
</evidence>
<evidence type="ECO:0000256" key="2">
    <source>
        <dbReference type="ARBA" id="ARBA00022692"/>
    </source>
</evidence>
<dbReference type="PANTHER" id="PTHR45631">
    <property type="entry name" value="OS07G0107800 PROTEIN-RELATED"/>
    <property type="match status" value="1"/>
</dbReference>
<dbReference type="KEGG" id="qsa:O6P43_005255"/>